<comment type="caution">
    <text evidence="2">The sequence shown here is derived from an EMBL/GenBank/DDBJ whole genome shotgun (WGS) entry which is preliminary data.</text>
</comment>
<dbReference type="RefSeq" id="WP_168982338.1">
    <property type="nucleotide sequence ID" value="NZ_JABAGD010000027.1"/>
</dbReference>
<dbReference type="SUPFAM" id="SSF159121">
    <property type="entry name" value="BC4932-like"/>
    <property type="match status" value="1"/>
</dbReference>
<keyword evidence="1" id="KW-0472">Membrane</keyword>
<dbReference type="InterPro" id="IPR036166">
    <property type="entry name" value="YxeA-like_sf"/>
</dbReference>
<proteinExistence type="predicted"/>
<dbReference type="Proteomes" id="UP000587880">
    <property type="component" value="Unassembled WGS sequence"/>
</dbReference>
<dbReference type="InterPro" id="IPR006542">
    <property type="entry name" value="DUF1093"/>
</dbReference>
<dbReference type="NCBIfam" id="TIGR01655">
    <property type="entry name" value="yxeA_fam"/>
    <property type="match status" value="1"/>
</dbReference>
<keyword evidence="1" id="KW-0812">Transmembrane</keyword>
<dbReference type="PANTHER" id="PTHR36433:SF2">
    <property type="entry name" value="YXEA FAMILY PROTEIN"/>
    <property type="match status" value="1"/>
</dbReference>
<reference evidence="2 3" key="1">
    <citation type="submission" date="2020-04" db="EMBL/GenBank/DDBJ databases">
        <authorList>
            <person name="Hitch T.C.A."/>
            <person name="Wylensek D."/>
            <person name="Clavel T."/>
        </authorList>
    </citation>
    <scope>NUCLEOTIDE SEQUENCE [LARGE SCALE GENOMIC DNA]</scope>
    <source>
        <strain evidence="2 3">WB01_NA02</strain>
    </source>
</reference>
<evidence type="ECO:0000313" key="2">
    <source>
        <dbReference type="EMBL" id="NMF06027.1"/>
    </source>
</evidence>
<dbReference type="Pfam" id="PF06486">
    <property type="entry name" value="DUF1093"/>
    <property type="match status" value="1"/>
</dbReference>
<keyword evidence="1" id="KW-1133">Transmembrane helix</keyword>
<organism evidence="2 3">
    <name type="scientific">Clostridium beijerinckii</name>
    <name type="common">Clostridium MP</name>
    <dbReference type="NCBI Taxonomy" id="1520"/>
    <lineage>
        <taxon>Bacteria</taxon>
        <taxon>Bacillati</taxon>
        <taxon>Bacillota</taxon>
        <taxon>Clostridia</taxon>
        <taxon>Eubacteriales</taxon>
        <taxon>Clostridiaceae</taxon>
        <taxon>Clostridium</taxon>
    </lineage>
</organism>
<dbReference type="Gene3D" id="2.40.50.480">
    <property type="match status" value="1"/>
</dbReference>
<protein>
    <submittedName>
        <fullName evidence="2">YxeA family protein</fullName>
    </submittedName>
</protein>
<evidence type="ECO:0000256" key="1">
    <source>
        <dbReference type="SAM" id="Phobius"/>
    </source>
</evidence>
<dbReference type="EMBL" id="JABAGD010000027">
    <property type="protein sequence ID" value="NMF06027.1"/>
    <property type="molecule type" value="Genomic_DNA"/>
</dbReference>
<dbReference type="AlphaFoldDB" id="A0A7X9SQH8"/>
<feature type="transmembrane region" description="Helical" evidence="1">
    <location>
        <begin position="6"/>
        <end position="26"/>
    </location>
</feature>
<accession>A0A7X9SQH8</accession>
<sequence>MKKVIIPFIILAIGVGGFLMSGSMIADRMNPFISSDNYYTVVKTDGKYLGKDKIHTEDDCYEYEFTGYSNEGKEQKIIINAPKSLRHDAYLLINSKGKNGKYYEEVQLDKIPEAAKAKLGLK</sequence>
<dbReference type="PANTHER" id="PTHR36433">
    <property type="entry name" value="HYPOTHETICAL CYTOSOLIC PROTEIN"/>
    <property type="match status" value="1"/>
</dbReference>
<evidence type="ECO:0000313" key="3">
    <source>
        <dbReference type="Proteomes" id="UP000587880"/>
    </source>
</evidence>
<gene>
    <name evidence="2" type="ORF">HF849_14960</name>
</gene>
<name>A0A7X9SQH8_CLOBE</name>